<sequence length="278" mass="31439">MIDERQMVVPQGGGILGRFENVRVKKSAKKTVTCDAATPEYLRYDFLKPQHLPIERVDEEANFAAASNINETRFHKGFHRRHQADIQQDAARLEHEAAREQAREDRVAGQIAAARQLREKCTFNILTGEGIGRECEFQHVGKKIVNPYGNMQATFVEHDKEERHRIKNSLHRFFEHPAPHKEVRSANLFNEGLQQTLKESAILGYGRSGVSRTRARSCGVADNFAHLHALPPEPDYEAPRHGNAQHACRTTTTAAAAATTKTTTCKESNHFWLRSIIQ</sequence>
<reference evidence="1 2" key="1">
    <citation type="submission" date="2024-02" db="EMBL/GenBank/DDBJ databases">
        <authorList>
            <person name="Chen Y."/>
            <person name="Shah S."/>
            <person name="Dougan E. K."/>
            <person name="Thang M."/>
            <person name="Chan C."/>
        </authorList>
    </citation>
    <scope>NUCLEOTIDE SEQUENCE [LARGE SCALE GENOMIC DNA]</scope>
</reference>
<dbReference type="EMBL" id="CAXAMN010011079">
    <property type="protein sequence ID" value="CAK9033626.1"/>
    <property type="molecule type" value="Genomic_DNA"/>
</dbReference>
<dbReference type="Proteomes" id="UP001642484">
    <property type="component" value="Unassembled WGS sequence"/>
</dbReference>
<proteinExistence type="predicted"/>
<comment type="caution">
    <text evidence="1">The sequence shown here is derived from an EMBL/GenBank/DDBJ whole genome shotgun (WGS) entry which is preliminary data.</text>
</comment>
<organism evidence="1 2">
    <name type="scientific">Durusdinium trenchii</name>
    <dbReference type="NCBI Taxonomy" id="1381693"/>
    <lineage>
        <taxon>Eukaryota</taxon>
        <taxon>Sar</taxon>
        <taxon>Alveolata</taxon>
        <taxon>Dinophyceae</taxon>
        <taxon>Suessiales</taxon>
        <taxon>Symbiodiniaceae</taxon>
        <taxon>Durusdinium</taxon>
    </lineage>
</organism>
<gene>
    <name evidence="1" type="ORF">CCMP2556_LOCUS19149</name>
</gene>
<protein>
    <submittedName>
        <fullName evidence="1">Uncharacterized protein</fullName>
    </submittedName>
</protein>
<keyword evidence="2" id="KW-1185">Reference proteome</keyword>
<accession>A0ABP0L379</accession>
<evidence type="ECO:0000313" key="2">
    <source>
        <dbReference type="Proteomes" id="UP001642484"/>
    </source>
</evidence>
<name>A0ABP0L379_9DINO</name>
<evidence type="ECO:0000313" key="1">
    <source>
        <dbReference type="EMBL" id="CAK9033626.1"/>
    </source>
</evidence>